<feature type="domain" description="Reverse transcriptase Ty1/copia-type" evidence="1">
    <location>
        <begin position="9"/>
        <end position="141"/>
    </location>
</feature>
<reference evidence="3" key="1">
    <citation type="submission" date="2025-08" db="UniProtKB">
        <authorList>
            <consortium name="RefSeq"/>
        </authorList>
    </citation>
    <scope>IDENTIFICATION</scope>
    <source>
        <tissue evidence="3">Leaf</tissue>
    </source>
</reference>
<evidence type="ECO:0000259" key="1">
    <source>
        <dbReference type="Pfam" id="PF07727"/>
    </source>
</evidence>
<dbReference type="AlphaFoldDB" id="A0A1S3VUC4"/>
<gene>
    <name evidence="3" type="primary">LOC106778532</name>
</gene>
<accession>A0A1S3VUC4</accession>
<protein>
    <submittedName>
        <fullName evidence="3">Uncharacterized protein LOC106778532</fullName>
    </submittedName>
</protein>
<dbReference type="GeneID" id="106778532"/>
<dbReference type="RefSeq" id="XP_014521988.1">
    <property type="nucleotide sequence ID" value="XM_014666502.1"/>
</dbReference>
<dbReference type="STRING" id="3916.A0A1S3VUC4"/>
<proteinExistence type="predicted"/>
<dbReference type="InterPro" id="IPR043502">
    <property type="entry name" value="DNA/RNA_pol_sf"/>
</dbReference>
<organism evidence="2 3">
    <name type="scientific">Vigna radiata var. radiata</name>
    <name type="common">Mung bean</name>
    <name type="synonym">Phaseolus aureus</name>
    <dbReference type="NCBI Taxonomy" id="3916"/>
    <lineage>
        <taxon>Eukaryota</taxon>
        <taxon>Viridiplantae</taxon>
        <taxon>Streptophyta</taxon>
        <taxon>Embryophyta</taxon>
        <taxon>Tracheophyta</taxon>
        <taxon>Spermatophyta</taxon>
        <taxon>Magnoliopsida</taxon>
        <taxon>eudicotyledons</taxon>
        <taxon>Gunneridae</taxon>
        <taxon>Pentapetalae</taxon>
        <taxon>rosids</taxon>
        <taxon>fabids</taxon>
        <taxon>Fabales</taxon>
        <taxon>Fabaceae</taxon>
        <taxon>Papilionoideae</taxon>
        <taxon>50 kb inversion clade</taxon>
        <taxon>NPAAA clade</taxon>
        <taxon>indigoferoid/millettioid clade</taxon>
        <taxon>Phaseoleae</taxon>
        <taxon>Vigna</taxon>
    </lineage>
</organism>
<dbReference type="SUPFAM" id="SSF56672">
    <property type="entry name" value="DNA/RNA polymerases"/>
    <property type="match status" value="1"/>
</dbReference>
<dbReference type="Proteomes" id="UP000087766">
    <property type="component" value="Unplaced"/>
</dbReference>
<keyword evidence="2" id="KW-1185">Reference proteome</keyword>
<evidence type="ECO:0000313" key="3">
    <source>
        <dbReference type="RefSeq" id="XP_014521988.1"/>
    </source>
</evidence>
<dbReference type="CDD" id="cd09272">
    <property type="entry name" value="RNase_HI_RT_Ty1"/>
    <property type="match status" value="1"/>
</dbReference>
<sequence>MGNLRWRCMYIVQLQGFEVKGQQGKVYGLRKALCGLKQAPRAWNQRIDEFMNICQHNVRPEKLIVYLYVDDLLVTGSCEELISNFKTQMLKEFEMSDLGRLNYFLGIEFIEIKCGIVMYQSRYVLDLLKRFEMVNCNAANTLVEVGLGLEKESEEEVVDSTAYRRMVGSLRYLCNTRPNLSYSVGVISRYMEFPRISHLNDVKCILRYLQDTHSYGILLGGGKAGEEVQITSYSDADWCGDKVDRRSIAGKQPVVALSSCEAEYIAACEATCQAAWLGSVIEGLKVELAKRVGLLVDNKSTIDLAKHPTSHGRSKHFETMFHHIKQQVNNRKLEVVHCRFKDHLANILTKALKGECFQSLRKKIGVERAEIDEDHSRRRLKT</sequence>
<dbReference type="OrthoDB" id="1406589at2759"/>
<dbReference type="PANTHER" id="PTHR11439">
    <property type="entry name" value="GAG-POL-RELATED RETROTRANSPOSON"/>
    <property type="match status" value="1"/>
</dbReference>
<name>A0A1S3VUC4_VIGRR</name>
<dbReference type="KEGG" id="vra:106778532"/>
<dbReference type="Pfam" id="PF07727">
    <property type="entry name" value="RVT_2"/>
    <property type="match status" value="1"/>
</dbReference>
<dbReference type="InterPro" id="IPR013103">
    <property type="entry name" value="RVT_2"/>
</dbReference>
<evidence type="ECO:0000313" key="2">
    <source>
        <dbReference type="Proteomes" id="UP000087766"/>
    </source>
</evidence>
<dbReference type="PANTHER" id="PTHR11439:SF515">
    <property type="entry name" value="GAG-POL POLYPROTEIN"/>
    <property type="match status" value="1"/>
</dbReference>